<evidence type="ECO:0000313" key="1">
    <source>
        <dbReference type="EMBL" id="CAD2169992.1"/>
    </source>
</evidence>
<evidence type="ECO:0000313" key="2">
    <source>
        <dbReference type="Proteomes" id="UP000580250"/>
    </source>
</evidence>
<dbReference type="PANTHER" id="PTHR31424:SF3">
    <property type="entry name" value="RING-TYPE DOMAIN-CONTAINING PROTEIN"/>
    <property type="match status" value="1"/>
</dbReference>
<name>A0A6V7V699_MELEN</name>
<accession>A0A6V7V699</accession>
<dbReference type="InterPro" id="IPR009689">
    <property type="entry name" value="DUF1280"/>
</dbReference>
<reference evidence="1 2" key="1">
    <citation type="submission" date="2020-08" db="EMBL/GenBank/DDBJ databases">
        <authorList>
            <person name="Koutsovoulos G."/>
            <person name="Danchin GJ E."/>
        </authorList>
    </citation>
    <scope>NUCLEOTIDE SEQUENCE [LARGE SCALE GENOMIC DNA]</scope>
</reference>
<sequence>MKIKVMNNQVDKKQNLCWIAGTKNKICAGLEIKWKDSFLTCVNVRNFIEKRIEQLRLKGMLTGDPTLVLMGDKGASTTKIGILPIIKCRTNAPSNLSIISIWEGDDNRQSLRNVKELFVELILTGDLKFLSALIGHRGAASNNPCCICRTPKEQLEINGEKRNYSSQELLYSFEDVSLFPIGPGQILPPPLHITHGVATRAICILEFLIDKNILYEFLHNRHIRRDPRTKTFRGNDLVKLLQEEVQRKALSRLVEQPELQRAAALWHKLMEGVSWFFTQSGSLLFSDPMNAADLVEKELNFCLKCFKNHLQNIANNGNINEIVREKAASAAKKARPFPKLHYLRHHCSEFIKRHGWWGIASEQAIESYHAVFNKLEFRFRNVRDRKLQIERMMRHHFLLNYLHDRGFND</sequence>
<protein>
    <submittedName>
        <fullName evidence="1">Uncharacterized protein</fullName>
    </submittedName>
</protein>
<dbReference type="OrthoDB" id="5871670at2759"/>
<dbReference type="Pfam" id="PF06918">
    <property type="entry name" value="DUF1280"/>
    <property type="match status" value="1"/>
</dbReference>
<dbReference type="Proteomes" id="UP000580250">
    <property type="component" value="Unassembled WGS sequence"/>
</dbReference>
<dbReference type="PANTHER" id="PTHR31424">
    <property type="entry name" value="PROTEIN CBG23806"/>
    <property type="match status" value="1"/>
</dbReference>
<gene>
    <name evidence="1" type="ORF">MENT_LOCUS21363</name>
</gene>
<comment type="caution">
    <text evidence="1">The sequence shown here is derived from an EMBL/GenBank/DDBJ whole genome shotgun (WGS) entry which is preliminary data.</text>
</comment>
<organism evidence="1 2">
    <name type="scientific">Meloidogyne enterolobii</name>
    <name type="common">Root-knot nematode worm</name>
    <name type="synonym">Meloidogyne mayaguensis</name>
    <dbReference type="NCBI Taxonomy" id="390850"/>
    <lineage>
        <taxon>Eukaryota</taxon>
        <taxon>Metazoa</taxon>
        <taxon>Ecdysozoa</taxon>
        <taxon>Nematoda</taxon>
        <taxon>Chromadorea</taxon>
        <taxon>Rhabditida</taxon>
        <taxon>Tylenchina</taxon>
        <taxon>Tylenchomorpha</taxon>
        <taxon>Tylenchoidea</taxon>
        <taxon>Meloidogynidae</taxon>
        <taxon>Meloidogyninae</taxon>
        <taxon>Meloidogyne</taxon>
    </lineage>
</organism>
<dbReference type="EMBL" id="CAJEWN010000161">
    <property type="protein sequence ID" value="CAD2169992.1"/>
    <property type="molecule type" value="Genomic_DNA"/>
</dbReference>
<proteinExistence type="predicted"/>
<dbReference type="AlphaFoldDB" id="A0A6V7V699"/>